<evidence type="ECO:0000259" key="1">
    <source>
        <dbReference type="PROSITE" id="PS51335"/>
    </source>
</evidence>
<protein>
    <submittedName>
        <fullName evidence="2">ELMO domain-containing protein A</fullName>
    </submittedName>
</protein>
<dbReference type="PROSITE" id="PS51335">
    <property type="entry name" value="ELMO"/>
    <property type="match status" value="1"/>
</dbReference>
<organism evidence="2 3">
    <name type="scientific">Zostera marina</name>
    <name type="common">Eelgrass</name>
    <dbReference type="NCBI Taxonomy" id="29655"/>
    <lineage>
        <taxon>Eukaryota</taxon>
        <taxon>Viridiplantae</taxon>
        <taxon>Streptophyta</taxon>
        <taxon>Embryophyta</taxon>
        <taxon>Tracheophyta</taxon>
        <taxon>Spermatophyta</taxon>
        <taxon>Magnoliopsida</taxon>
        <taxon>Liliopsida</taxon>
        <taxon>Zosteraceae</taxon>
        <taxon>Zostera</taxon>
    </lineage>
</organism>
<dbReference type="EMBL" id="LFYR01001330">
    <property type="protein sequence ID" value="KMZ62629.1"/>
    <property type="molecule type" value="Genomic_DNA"/>
</dbReference>
<gene>
    <name evidence="2" type="ORF">ZOSMA_44G00290</name>
</gene>
<feature type="domain" description="ELMO" evidence="1">
    <location>
        <begin position="127"/>
        <end position="289"/>
    </location>
</feature>
<reference evidence="3" key="1">
    <citation type="journal article" date="2016" name="Nature">
        <title>The genome of the seagrass Zostera marina reveals angiosperm adaptation to the sea.</title>
        <authorList>
            <person name="Olsen J.L."/>
            <person name="Rouze P."/>
            <person name="Verhelst B."/>
            <person name="Lin Y.-C."/>
            <person name="Bayer T."/>
            <person name="Collen J."/>
            <person name="Dattolo E."/>
            <person name="De Paoli E."/>
            <person name="Dittami S."/>
            <person name="Maumus F."/>
            <person name="Michel G."/>
            <person name="Kersting A."/>
            <person name="Lauritano C."/>
            <person name="Lohaus R."/>
            <person name="Toepel M."/>
            <person name="Tonon T."/>
            <person name="Vanneste K."/>
            <person name="Amirebrahimi M."/>
            <person name="Brakel J."/>
            <person name="Bostroem C."/>
            <person name="Chovatia M."/>
            <person name="Grimwood J."/>
            <person name="Jenkins J.W."/>
            <person name="Jueterbock A."/>
            <person name="Mraz A."/>
            <person name="Stam W.T."/>
            <person name="Tice H."/>
            <person name="Bornberg-Bauer E."/>
            <person name="Green P.J."/>
            <person name="Pearson G.A."/>
            <person name="Procaccini G."/>
            <person name="Duarte C.M."/>
            <person name="Schmutz J."/>
            <person name="Reusch T.B.H."/>
            <person name="Van de Peer Y."/>
        </authorList>
    </citation>
    <scope>NUCLEOTIDE SEQUENCE [LARGE SCALE GENOMIC DNA]</scope>
    <source>
        <strain evidence="3">cv. Finnish</strain>
    </source>
</reference>
<dbReference type="OMA" id="YPHRELP"/>
<evidence type="ECO:0000313" key="2">
    <source>
        <dbReference type="EMBL" id="KMZ62629.1"/>
    </source>
</evidence>
<evidence type="ECO:0000313" key="3">
    <source>
        <dbReference type="Proteomes" id="UP000036987"/>
    </source>
</evidence>
<dbReference type="InterPro" id="IPR050868">
    <property type="entry name" value="ELMO_domain-containing"/>
</dbReference>
<proteinExistence type="predicted"/>
<dbReference type="OrthoDB" id="67155at2759"/>
<dbReference type="Pfam" id="PF04727">
    <property type="entry name" value="ELMO_CED12"/>
    <property type="match status" value="1"/>
</dbReference>
<dbReference type="InterPro" id="IPR006816">
    <property type="entry name" value="ELMO_dom"/>
</dbReference>
<keyword evidence="3" id="KW-1185">Reference proteome</keyword>
<comment type="caution">
    <text evidence="2">The sequence shown here is derived from an EMBL/GenBank/DDBJ whole genome shotgun (WGS) entry which is preliminary data.</text>
</comment>
<dbReference type="Proteomes" id="UP000036987">
    <property type="component" value="Unassembled WGS sequence"/>
</dbReference>
<dbReference type="PANTHER" id="PTHR12771:SF56">
    <property type="entry name" value="CED-12"/>
    <property type="match status" value="1"/>
</dbReference>
<name>A0A0K9P0Y8_ZOSMR</name>
<sequence length="315" mass="36537">MSIQNLRRRVFHDDIDRGRSDDSINEPLLGDFTVGYSDRSQHDIWKDKKTETLHWSFIFNQLIAQWAHWLGSIIVGSGSRLGRMLSVAFQNGQSNKISPSYLSPILKERLRTLRQRMEISYDGNRLDHQNALIELWKLAYPDRIVPPLRSELWKDMGWQGCDPSTDFRGGGFISLENLIFFAKNYPESFQGLLLKQDGNRSDWEYPFAVAGVNISFMLTQMLDLQSDKQPSSSAGCHFLKLLEHDQMAFDNLYCMAFKMMDTQWLSKNATYMEFNDVLKSTRTQLESELSSDNLSCVKNMPSYNMLKQNSLELQW</sequence>
<accession>A0A0K9P0Y8</accession>
<dbReference type="PANTHER" id="PTHR12771">
    <property type="entry name" value="ENGULFMENT AND CELL MOTILITY"/>
    <property type="match status" value="1"/>
</dbReference>
<dbReference type="AlphaFoldDB" id="A0A0K9P0Y8"/>